<gene>
    <name evidence="1" type="ORF">CRM82_15465</name>
</gene>
<organism evidence="1 2">
    <name type="scientific">Comamonas terrigena</name>
    <dbReference type="NCBI Taxonomy" id="32013"/>
    <lineage>
        <taxon>Bacteria</taxon>
        <taxon>Pseudomonadati</taxon>
        <taxon>Pseudomonadota</taxon>
        <taxon>Betaproteobacteria</taxon>
        <taxon>Burkholderiales</taxon>
        <taxon>Comamonadaceae</taxon>
        <taxon>Comamonas</taxon>
    </lineage>
</organism>
<name>A0A2A7UX94_COMTR</name>
<dbReference type="Proteomes" id="UP000220246">
    <property type="component" value="Unassembled WGS sequence"/>
</dbReference>
<proteinExistence type="predicted"/>
<keyword evidence="2" id="KW-1185">Reference proteome</keyword>
<reference evidence="2" key="1">
    <citation type="submission" date="2017-09" db="EMBL/GenBank/DDBJ databases">
        <title>FDA dAtabase for Regulatory Grade micrObial Sequences (FDA-ARGOS): Supporting development and validation of Infectious Disease Dx tests.</title>
        <authorList>
            <person name="Minogue T."/>
            <person name="Wolcott M."/>
            <person name="Wasieloski L."/>
            <person name="Aguilar W."/>
            <person name="Moore D."/>
            <person name="Tallon L."/>
            <person name="Sadzewicz L."/>
            <person name="Ott S."/>
            <person name="Zhao X."/>
            <person name="Nagaraj S."/>
            <person name="Vavikolanu K."/>
            <person name="Aluvathingal J."/>
            <person name="Nadendla S."/>
            <person name="Sichtig H."/>
        </authorList>
    </citation>
    <scope>NUCLEOTIDE SEQUENCE [LARGE SCALE GENOMIC DNA]</scope>
    <source>
        <strain evidence="2">FDAARGOS_394</strain>
    </source>
</reference>
<comment type="caution">
    <text evidence="1">The sequence shown here is derived from an EMBL/GenBank/DDBJ whole genome shotgun (WGS) entry which is preliminary data.</text>
</comment>
<protein>
    <submittedName>
        <fullName evidence="1">Uncharacterized protein</fullName>
    </submittedName>
</protein>
<dbReference type="RefSeq" id="WP_066533044.1">
    <property type="nucleotide sequence ID" value="NZ_PDEA01000001.1"/>
</dbReference>
<evidence type="ECO:0000313" key="2">
    <source>
        <dbReference type="Proteomes" id="UP000220246"/>
    </source>
</evidence>
<sequence>MYHPNIWIPRFRNDFIPAIRRVEEVFLKRVQPTFSSIDVESEELQNHLWEEAMAQPCYDDGPDEGQIAQAVQDAAVSHYLGLKGMEQGLLNCCALFLYHLYEQHLMLFLRQELLDWRERDNKKFYRHEVARDLLENANVDITAFTAWPKLEELRHLANTIKHGEGKSSEELLHAAPHLFEMAGLSNTMPLSGRVYTPLLGEDICVKPAHISEYADALEQFWLELGDALITNSVVE</sequence>
<dbReference type="GeneID" id="80802021"/>
<dbReference type="EMBL" id="PDEA01000001">
    <property type="protein sequence ID" value="PEH89816.1"/>
    <property type="molecule type" value="Genomic_DNA"/>
</dbReference>
<evidence type="ECO:0000313" key="1">
    <source>
        <dbReference type="EMBL" id="PEH89816.1"/>
    </source>
</evidence>
<dbReference type="AlphaFoldDB" id="A0A2A7UX94"/>
<dbReference type="OrthoDB" id="9129358at2"/>
<accession>A0A2A7UX94</accession>